<dbReference type="PANTHER" id="PTHR24359:SF37">
    <property type="entry name" value="PROTEIN KINASE DOMAIN-CONTAINING PROTEIN"/>
    <property type="match status" value="1"/>
</dbReference>
<reference evidence="2" key="2">
    <citation type="submission" date="2020-09" db="EMBL/GenBank/DDBJ databases">
        <title>Reference genome assembly for Australian Ascochyta lentis isolate Al4.</title>
        <authorList>
            <person name="Lee R.C."/>
            <person name="Farfan-Caceres L.M."/>
            <person name="Debler J.W."/>
            <person name="Williams A.H."/>
            <person name="Henares B.M."/>
        </authorList>
    </citation>
    <scope>NUCLEOTIDE SEQUENCE</scope>
    <source>
        <strain evidence="2">Al4</strain>
    </source>
</reference>
<dbReference type="SUPFAM" id="SSF56112">
    <property type="entry name" value="Protein kinase-like (PK-like)"/>
    <property type="match status" value="1"/>
</dbReference>
<dbReference type="Gene3D" id="1.10.510.10">
    <property type="entry name" value="Transferase(Phosphotransferase) domain 1"/>
    <property type="match status" value="1"/>
</dbReference>
<dbReference type="Pfam" id="PF00069">
    <property type="entry name" value="Pkinase"/>
    <property type="match status" value="1"/>
</dbReference>
<dbReference type="CDD" id="cd00180">
    <property type="entry name" value="PKc"/>
    <property type="match status" value="1"/>
</dbReference>
<comment type="caution">
    <text evidence="2">The sequence shown here is derived from an EMBL/GenBank/DDBJ whole genome shotgun (WGS) entry which is preliminary data.</text>
</comment>
<evidence type="ECO:0000313" key="3">
    <source>
        <dbReference type="Proteomes" id="UP000651452"/>
    </source>
</evidence>
<evidence type="ECO:0000259" key="1">
    <source>
        <dbReference type="PROSITE" id="PS50011"/>
    </source>
</evidence>
<dbReference type="InterPro" id="IPR000719">
    <property type="entry name" value="Prot_kinase_dom"/>
</dbReference>
<dbReference type="OrthoDB" id="1046782at2759"/>
<organism evidence="2 3">
    <name type="scientific">Ascochyta lentis</name>
    <dbReference type="NCBI Taxonomy" id="205686"/>
    <lineage>
        <taxon>Eukaryota</taxon>
        <taxon>Fungi</taxon>
        <taxon>Dikarya</taxon>
        <taxon>Ascomycota</taxon>
        <taxon>Pezizomycotina</taxon>
        <taxon>Dothideomycetes</taxon>
        <taxon>Pleosporomycetidae</taxon>
        <taxon>Pleosporales</taxon>
        <taxon>Pleosporineae</taxon>
        <taxon>Didymellaceae</taxon>
        <taxon>Ascochyta</taxon>
    </lineage>
</organism>
<evidence type="ECO:0000313" key="2">
    <source>
        <dbReference type="EMBL" id="KAF9701220.1"/>
    </source>
</evidence>
<dbReference type="PROSITE" id="PS50011">
    <property type="entry name" value="PROTEIN_KINASE_DOM"/>
    <property type="match status" value="1"/>
</dbReference>
<feature type="domain" description="Protein kinase" evidence="1">
    <location>
        <begin position="220"/>
        <end position="515"/>
    </location>
</feature>
<dbReference type="PANTHER" id="PTHR24359">
    <property type="entry name" value="SERINE/THREONINE-PROTEIN KINASE SBK1"/>
    <property type="match status" value="1"/>
</dbReference>
<gene>
    <name evidence="2" type="ORF">EKO04_001041</name>
</gene>
<dbReference type="AlphaFoldDB" id="A0A8H7JAP7"/>
<sequence length="622" mass="71584">MANKIPEIKISTVASTTTYIEDTIDPPIYEQEESSNYLHLDDRRRGKEYKDLDDLLRDVAIEHEDKDRIDSFWPSKLLATVLTRDRILEELIGLGDALVKQTLSDLADEIFTRHRKIFAILSLLGKGTCIVELMDDNLKDTDLPLVPCDAEKGYRHILARRTLPMVPLQCLQDWPPQLRKSFKEMQHRLSPAFLDLTTDPASGQRVVQHKEFESAVVLPFMECEQKEHGGYGIVSRVKIHSHCHGFCDILRPIETDQYFALKRIIKTPKAKQTNSDIDFWNEVDSLKRFSGFSHEHLVTLLMTWTIRDRYYLLFPLAECDLDRYWESKTIPEDPYNQLLDIETLEWLLEQVHGMTDALDKIHNPSWNTLSPQDQFGRHGDLKPENVLWYRSTAHAKGVFVIADLGLAKLNSVLSRSAAPNSEVHATPRYRPPEYDLKGAKISRSYDIWTFGCLLLELVCWALGKSEAREQFAKARMSPYVTGSCSDIFFDVKRKTKDADNTERGGFVILVKEQVTKQIARLHKDPRCSLFFHDLLYLIEEDMIIVLSATKSRISSSALLQKLADMRTRAENESSKYLQRPCPQPRLPNCYDPVDAVLTFLTEDQVDRLHVHTGLSQRPENVI</sequence>
<dbReference type="SMART" id="SM00220">
    <property type="entry name" value="S_TKc"/>
    <property type="match status" value="1"/>
</dbReference>
<keyword evidence="3" id="KW-1185">Reference proteome</keyword>
<dbReference type="EMBL" id="RZGK01000002">
    <property type="protein sequence ID" value="KAF9701220.1"/>
    <property type="molecule type" value="Genomic_DNA"/>
</dbReference>
<protein>
    <recommendedName>
        <fullName evidence="1">Protein kinase domain-containing protein</fullName>
    </recommendedName>
</protein>
<accession>A0A8H7JAP7</accession>
<reference evidence="2" key="1">
    <citation type="submission" date="2018-12" db="EMBL/GenBank/DDBJ databases">
        <authorList>
            <person name="Syme R.A."/>
            <person name="Farfan-Caceres L."/>
            <person name="Lichtenzveig J."/>
        </authorList>
    </citation>
    <scope>NUCLEOTIDE SEQUENCE</scope>
    <source>
        <strain evidence="2">Al4</strain>
    </source>
</reference>
<proteinExistence type="predicted"/>
<dbReference type="InterPro" id="IPR011009">
    <property type="entry name" value="Kinase-like_dom_sf"/>
</dbReference>
<dbReference type="GO" id="GO:0005524">
    <property type="term" value="F:ATP binding"/>
    <property type="evidence" value="ECO:0007669"/>
    <property type="project" value="InterPro"/>
</dbReference>
<dbReference type="GO" id="GO:0004674">
    <property type="term" value="F:protein serine/threonine kinase activity"/>
    <property type="evidence" value="ECO:0007669"/>
    <property type="project" value="TreeGrafter"/>
</dbReference>
<name>A0A8H7JAP7_9PLEO</name>
<dbReference type="Proteomes" id="UP000651452">
    <property type="component" value="Unassembled WGS sequence"/>
</dbReference>